<comment type="caution">
    <text evidence="2">The sequence shown here is derived from an EMBL/GenBank/DDBJ whole genome shotgun (WGS) entry which is preliminary data.</text>
</comment>
<gene>
    <name evidence="2" type="ORF">GCM10009740_20810</name>
</gene>
<name>A0ABN2U9R1_9MICO</name>
<proteinExistence type="predicted"/>
<evidence type="ECO:0000313" key="3">
    <source>
        <dbReference type="Proteomes" id="UP001501285"/>
    </source>
</evidence>
<accession>A0ABN2U9R1</accession>
<feature type="region of interest" description="Disordered" evidence="1">
    <location>
        <begin position="40"/>
        <end position="60"/>
    </location>
</feature>
<evidence type="ECO:0000256" key="1">
    <source>
        <dbReference type="SAM" id="MobiDB-lite"/>
    </source>
</evidence>
<sequence>MASATLSADDGSAIDVEFDSDGAATFSKATSQVAQKGDEGRLVLKVQDPGALSGSRAERP</sequence>
<evidence type="ECO:0000313" key="2">
    <source>
        <dbReference type="EMBL" id="GAA2030911.1"/>
    </source>
</evidence>
<protein>
    <submittedName>
        <fullName evidence="2">Uncharacterized protein</fullName>
    </submittedName>
</protein>
<reference evidence="2 3" key="1">
    <citation type="journal article" date="2019" name="Int. J. Syst. Evol. Microbiol.">
        <title>The Global Catalogue of Microorganisms (GCM) 10K type strain sequencing project: providing services to taxonomists for standard genome sequencing and annotation.</title>
        <authorList>
            <consortium name="The Broad Institute Genomics Platform"/>
            <consortium name="The Broad Institute Genome Sequencing Center for Infectious Disease"/>
            <person name="Wu L."/>
            <person name="Ma J."/>
        </authorList>
    </citation>
    <scope>NUCLEOTIDE SEQUENCE [LARGE SCALE GENOMIC DNA]</scope>
    <source>
        <strain evidence="2 3">JCM 14283</strain>
    </source>
</reference>
<dbReference type="EMBL" id="BAAANB010000021">
    <property type="protein sequence ID" value="GAA2030911.1"/>
    <property type="molecule type" value="Genomic_DNA"/>
</dbReference>
<organism evidence="2 3">
    <name type="scientific">Terrabacter terrae</name>
    <dbReference type="NCBI Taxonomy" id="318434"/>
    <lineage>
        <taxon>Bacteria</taxon>
        <taxon>Bacillati</taxon>
        <taxon>Actinomycetota</taxon>
        <taxon>Actinomycetes</taxon>
        <taxon>Micrococcales</taxon>
        <taxon>Intrasporangiaceae</taxon>
        <taxon>Terrabacter</taxon>
    </lineage>
</organism>
<dbReference type="Proteomes" id="UP001501285">
    <property type="component" value="Unassembled WGS sequence"/>
</dbReference>
<keyword evidence="3" id="KW-1185">Reference proteome</keyword>